<dbReference type="Gene3D" id="3.20.80.10">
    <property type="entry name" value="Regulatory factor, effector binding domain"/>
    <property type="match status" value="1"/>
</dbReference>
<reference evidence="2" key="1">
    <citation type="journal article" date="2014" name="Int. J. Syst. Evol. Microbiol.">
        <title>Complete genome sequence of Corynebacterium casei LMG S-19264T (=DSM 44701T), isolated from a smear-ripened cheese.</title>
        <authorList>
            <consortium name="US DOE Joint Genome Institute (JGI-PGF)"/>
            <person name="Walter F."/>
            <person name="Albersmeier A."/>
            <person name="Kalinowski J."/>
            <person name="Ruckert C."/>
        </authorList>
    </citation>
    <scope>NUCLEOTIDE SEQUENCE</scope>
    <source>
        <strain evidence="2">VKM Ac-1958</strain>
    </source>
</reference>
<proteinExistence type="predicted"/>
<protein>
    <submittedName>
        <fullName evidence="2">Transcriptional regulator</fullName>
    </submittedName>
</protein>
<accession>A0A9W6M9J3</accession>
<dbReference type="SUPFAM" id="SSF55136">
    <property type="entry name" value="Probable bacterial effector-binding domain"/>
    <property type="match status" value="1"/>
</dbReference>
<dbReference type="RefSeq" id="WP_204939794.1">
    <property type="nucleotide sequence ID" value="NZ_BAAAUM010000002.1"/>
</dbReference>
<dbReference type="Pfam" id="PF06445">
    <property type="entry name" value="GyrI-like"/>
    <property type="match status" value="1"/>
</dbReference>
<name>A0A9W6M9J3_9MICO</name>
<evidence type="ECO:0000313" key="2">
    <source>
        <dbReference type="EMBL" id="GLK02229.1"/>
    </source>
</evidence>
<keyword evidence="3" id="KW-1185">Reference proteome</keyword>
<dbReference type="InterPro" id="IPR010499">
    <property type="entry name" value="AraC_E-bd"/>
</dbReference>
<comment type="caution">
    <text evidence="2">The sequence shown here is derived from an EMBL/GenBank/DDBJ whole genome shotgun (WGS) entry which is preliminary data.</text>
</comment>
<gene>
    <name evidence="2" type="ORF">GCM10017596_19440</name>
</gene>
<dbReference type="InterPro" id="IPR011256">
    <property type="entry name" value="Reg_factor_effector_dom_sf"/>
</dbReference>
<dbReference type="EMBL" id="BSET01000002">
    <property type="protein sequence ID" value="GLK02229.1"/>
    <property type="molecule type" value="Genomic_DNA"/>
</dbReference>
<evidence type="ECO:0000313" key="3">
    <source>
        <dbReference type="Proteomes" id="UP001142325"/>
    </source>
</evidence>
<organism evidence="2 3">
    <name type="scientific">Microbacterium keratanolyticum</name>
    <dbReference type="NCBI Taxonomy" id="67574"/>
    <lineage>
        <taxon>Bacteria</taxon>
        <taxon>Bacillati</taxon>
        <taxon>Actinomycetota</taxon>
        <taxon>Actinomycetes</taxon>
        <taxon>Micrococcales</taxon>
        <taxon>Microbacteriaceae</taxon>
        <taxon>Microbacterium</taxon>
    </lineage>
</organism>
<dbReference type="SMART" id="SM00871">
    <property type="entry name" value="AraC_E_bind"/>
    <property type="match status" value="1"/>
</dbReference>
<dbReference type="InterPro" id="IPR029442">
    <property type="entry name" value="GyrI-like"/>
</dbReference>
<dbReference type="Proteomes" id="UP001142325">
    <property type="component" value="Unassembled WGS sequence"/>
</dbReference>
<sequence>MTVFPDAPFAAVDRIDVGDVTLAVIRHEQIRIDDLRDAFDTGYAALGALFADGTLTPVGPAVAVYYGNPMELFDLELGFPVERAPEHPLTTDAGVTILGSALPTGPATATTVMGSYDGLGAGWMRLVEETLGQGLSIRGISIEVYVSDPSVPAEELRTDLILPIAS</sequence>
<reference evidence="2" key="2">
    <citation type="submission" date="2023-01" db="EMBL/GenBank/DDBJ databases">
        <authorList>
            <person name="Sun Q."/>
            <person name="Evtushenko L."/>
        </authorList>
    </citation>
    <scope>NUCLEOTIDE SEQUENCE</scope>
    <source>
        <strain evidence="2">VKM Ac-1958</strain>
    </source>
</reference>
<feature type="domain" description="AraC effector-binding" evidence="1">
    <location>
        <begin position="10"/>
        <end position="165"/>
    </location>
</feature>
<dbReference type="AlphaFoldDB" id="A0A9W6M9J3"/>
<evidence type="ECO:0000259" key="1">
    <source>
        <dbReference type="SMART" id="SM00871"/>
    </source>
</evidence>